<gene>
    <name evidence="2" type="ORF">SMAC_09945</name>
</gene>
<dbReference type="AntiFam" id="ANF00062">
    <property type="entry name" value="Shadow ORF (opposite ABC transporter protein)"/>
</dbReference>
<dbReference type="Proteomes" id="UP000001881">
    <property type="component" value="Unassembled WGS sequence"/>
</dbReference>
<comment type="caution">
    <text evidence="2">The sequence shown here is derived from an EMBL/GenBank/DDBJ whole genome shotgun (WGS) entry which is preliminary data.</text>
</comment>
<dbReference type="HOGENOM" id="CLU_845109_0_0_1"/>
<keyword evidence="3" id="KW-1185">Reference proteome</keyword>
<feature type="compositionally biased region" description="Basic and acidic residues" evidence="1">
    <location>
        <begin position="192"/>
        <end position="226"/>
    </location>
</feature>
<feature type="region of interest" description="Disordered" evidence="1">
    <location>
        <begin position="20"/>
        <end position="329"/>
    </location>
</feature>
<feature type="compositionally biased region" description="Basic residues" evidence="1">
    <location>
        <begin position="275"/>
        <end position="284"/>
    </location>
</feature>
<reference evidence="2 3" key="1">
    <citation type="journal article" date="2010" name="PLoS Genet.">
        <title>De novo assembly of a 40 Mb eukaryotic genome from short sequence reads: Sordaria macrospora, a model organism for fungal morphogenesis.</title>
        <authorList>
            <person name="Nowrousian M."/>
            <person name="Stajich J."/>
            <person name="Chu M."/>
            <person name="Engh I."/>
            <person name="Espagne E."/>
            <person name="Halliday K."/>
            <person name="Kamerewerd J."/>
            <person name="Kempken F."/>
            <person name="Knab B."/>
            <person name="Kuo H.C."/>
            <person name="Osiewacz H.D."/>
            <person name="Poeggeler S."/>
            <person name="Read N."/>
            <person name="Seiler S."/>
            <person name="Smith K."/>
            <person name="Zickler D."/>
            <person name="Kueck U."/>
            <person name="Freitag M."/>
        </authorList>
    </citation>
    <scope>NUCLEOTIDE SEQUENCE [LARGE SCALE GENOMIC DNA]</scope>
    <source>
        <strain evidence="3">ATCC MYA-333 / DSM 997 / K(L3346) / K-hell</strain>
        <tissue evidence="2">Mycelium</tissue>
    </source>
</reference>
<name>F7WCU7_SORMK</name>
<accession>F7WCU7</accession>
<feature type="compositionally biased region" description="Low complexity" evidence="1">
    <location>
        <begin position="20"/>
        <end position="50"/>
    </location>
</feature>
<feature type="compositionally biased region" description="Low complexity" evidence="1">
    <location>
        <begin position="127"/>
        <end position="147"/>
    </location>
</feature>
<protein>
    <submittedName>
        <fullName evidence="2">WGS project CABT00000000 data, contig 2.283</fullName>
    </submittedName>
</protein>
<dbReference type="InParanoid" id="F7WCU7"/>
<proteinExistence type="predicted"/>
<dbReference type="AlphaFoldDB" id="F7WCU7"/>
<dbReference type="EMBL" id="CABT02000283">
    <property type="protein sequence ID" value="CCC05713.1"/>
    <property type="molecule type" value="Genomic_DNA"/>
</dbReference>
<evidence type="ECO:0000313" key="2">
    <source>
        <dbReference type="EMBL" id="CCC05713.1"/>
    </source>
</evidence>
<sequence>MRVASRSASAPSWVTYRIGSRSVSRSRSIATITSSRRPRSSEASGSSISRNLAPDNSARPIATRFASPPDSVAGQRSSRCSSPSSATIVTPPTRTCPAAGRNNPATMLSTLDLPTPDGPNSTVSPLSCPSSGTTAPTTASPSRTVTSMSKDMPTPAAAPRQRFGQDQRDQRQRHRHAGKPHDAGLATRHLQRAVDRDRQRCRLARHVGDEGDRRPELAERTREAQHHAGQHAGQAERRGHRPKDTRTPRTQRPRDAFQPPVDTRRSTNGIARTNQRQRHHRRCDRPRPDQRNSTLTPNQAWSQPPIGPFGAKASSKSHPVTTGGSTNGK</sequence>
<evidence type="ECO:0000256" key="1">
    <source>
        <dbReference type="SAM" id="MobiDB-lite"/>
    </source>
</evidence>
<feature type="compositionally biased region" description="Low complexity" evidence="1">
    <location>
        <begin position="76"/>
        <end position="85"/>
    </location>
</feature>
<evidence type="ECO:0000313" key="3">
    <source>
        <dbReference type="Proteomes" id="UP000001881"/>
    </source>
</evidence>
<organism evidence="2 3">
    <name type="scientific">Sordaria macrospora (strain ATCC MYA-333 / DSM 997 / K(L3346) / K-hell)</name>
    <dbReference type="NCBI Taxonomy" id="771870"/>
    <lineage>
        <taxon>Eukaryota</taxon>
        <taxon>Fungi</taxon>
        <taxon>Dikarya</taxon>
        <taxon>Ascomycota</taxon>
        <taxon>Pezizomycotina</taxon>
        <taxon>Sordariomycetes</taxon>
        <taxon>Sordariomycetidae</taxon>
        <taxon>Sordariales</taxon>
        <taxon>Sordariaceae</taxon>
        <taxon>Sordaria</taxon>
    </lineage>
</organism>
<feature type="compositionally biased region" description="Polar residues" evidence="1">
    <location>
        <begin position="292"/>
        <end position="302"/>
    </location>
</feature>
<feature type="compositionally biased region" description="Basic and acidic residues" evidence="1">
    <location>
        <begin position="234"/>
        <end position="255"/>
    </location>
</feature>
<feature type="compositionally biased region" description="Polar residues" evidence="1">
    <location>
        <begin position="314"/>
        <end position="329"/>
    </location>
</feature>